<dbReference type="Pfam" id="PF05649">
    <property type="entry name" value="Peptidase_M13_N"/>
    <property type="match status" value="1"/>
</dbReference>
<dbReference type="EnsemblMetazoa" id="GPAI012259-RA">
    <property type="protein sequence ID" value="GPAI012259-PA"/>
    <property type="gene ID" value="GPAI012259"/>
</dbReference>
<dbReference type="GO" id="GO:0046872">
    <property type="term" value="F:metal ion binding"/>
    <property type="evidence" value="ECO:0007669"/>
    <property type="project" value="UniProtKB-KW"/>
</dbReference>
<comment type="cofactor">
    <cofactor evidence="1">
        <name>Zn(2+)</name>
        <dbReference type="ChEBI" id="CHEBI:29105"/>
    </cofactor>
</comment>
<keyword evidence="9" id="KW-1133">Transmembrane helix</keyword>
<dbReference type="STRING" id="7398.A0A1A9ZEJ7"/>
<evidence type="ECO:0000256" key="9">
    <source>
        <dbReference type="SAM" id="Phobius"/>
    </source>
</evidence>
<dbReference type="PANTHER" id="PTHR11733:SF238">
    <property type="entry name" value="FI07649P-RELATED"/>
    <property type="match status" value="1"/>
</dbReference>
<dbReference type="AlphaFoldDB" id="A0A1A9ZEJ7"/>
<evidence type="ECO:0008006" key="14">
    <source>
        <dbReference type="Google" id="ProtNLM"/>
    </source>
</evidence>
<comment type="subcellular location">
    <subcellularLocation>
        <location evidence="2">Cell membrane</location>
        <topology evidence="2">Single-pass type II membrane protein</topology>
    </subcellularLocation>
</comment>
<evidence type="ECO:0000256" key="4">
    <source>
        <dbReference type="ARBA" id="ARBA00022670"/>
    </source>
</evidence>
<evidence type="ECO:0000256" key="6">
    <source>
        <dbReference type="ARBA" id="ARBA00022801"/>
    </source>
</evidence>
<dbReference type="Pfam" id="PF01431">
    <property type="entry name" value="Peptidase_M13"/>
    <property type="match status" value="1"/>
</dbReference>
<feature type="transmembrane region" description="Helical" evidence="9">
    <location>
        <begin position="9"/>
        <end position="29"/>
    </location>
</feature>
<reference evidence="13" key="1">
    <citation type="submission" date="2014-03" db="EMBL/GenBank/DDBJ databases">
        <authorList>
            <person name="Aksoy S."/>
            <person name="Warren W."/>
            <person name="Wilson R.K."/>
        </authorList>
    </citation>
    <scope>NUCLEOTIDE SEQUENCE [LARGE SCALE GENOMIC DNA]</scope>
    <source>
        <strain evidence="13">IAEA</strain>
    </source>
</reference>
<proteinExistence type="inferred from homology"/>
<dbReference type="CDD" id="cd08662">
    <property type="entry name" value="M13"/>
    <property type="match status" value="1"/>
</dbReference>
<dbReference type="PROSITE" id="PS51885">
    <property type="entry name" value="NEPRILYSIN"/>
    <property type="match status" value="1"/>
</dbReference>
<evidence type="ECO:0000256" key="5">
    <source>
        <dbReference type="ARBA" id="ARBA00022723"/>
    </source>
</evidence>
<dbReference type="GO" id="GO:0016485">
    <property type="term" value="P:protein processing"/>
    <property type="evidence" value="ECO:0007669"/>
    <property type="project" value="TreeGrafter"/>
</dbReference>
<dbReference type="InterPro" id="IPR018497">
    <property type="entry name" value="Peptidase_M13_C"/>
</dbReference>
<evidence type="ECO:0000256" key="8">
    <source>
        <dbReference type="ARBA" id="ARBA00023049"/>
    </source>
</evidence>
<name>A0A1A9ZEJ7_GLOPL</name>
<evidence type="ECO:0000256" key="1">
    <source>
        <dbReference type="ARBA" id="ARBA00001947"/>
    </source>
</evidence>
<dbReference type="Gene3D" id="1.10.1380.10">
    <property type="entry name" value="Neutral endopeptidase , domain2"/>
    <property type="match status" value="1"/>
</dbReference>
<keyword evidence="8" id="KW-0482">Metalloprotease</keyword>
<reference evidence="12" key="2">
    <citation type="submission" date="2020-05" db="UniProtKB">
        <authorList>
            <consortium name="EnsemblMetazoa"/>
        </authorList>
    </citation>
    <scope>IDENTIFICATION</scope>
    <source>
        <strain evidence="12">IAEA</strain>
    </source>
</reference>
<feature type="domain" description="Peptidase M13 N-terminal" evidence="11">
    <location>
        <begin position="59"/>
        <end position="439"/>
    </location>
</feature>
<dbReference type="InterPro" id="IPR024079">
    <property type="entry name" value="MetalloPept_cat_dom_sf"/>
</dbReference>
<keyword evidence="5" id="KW-0479">Metal-binding</keyword>
<comment type="similarity">
    <text evidence="3">Belongs to the peptidase M13 family.</text>
</comment>
<dbReference type="SUPFAM" id="SSF55486">
    <property type="entry name" value="Metalloproteases ('zincins'), catalytic domain"/>
    <property type="match status" value="1"/>
</dbReference>
<dbReference type="InterPro" id="IPR000718">
    <property type="entry name" value="Peptidase_M13"/>
</dbReference>
<dbReference type="PANTHER" id="PTHR11733">
    <property type="entry name" value="ZINC METALLOPROTEASE FAMILY M13 NEPRILYSIN-RELATED"/>
    <property type="match status" value="1"/>
</dbReference>
<feature type="domain" description="Peptidase M13 C-terminal" evidence="10">
    <location>
        <begin position="515"/>
        <end position="698"/>
    </location>
</feature>
<keyword evidence="6" id="KW-0378">Hydrolase</keyword>
<keyword evidence="7" id="KW-0862">Zinc</keyword>
<keyword evidence="9" id="KW-0472">Membrane</keyword>
<organism evidence="12 13">
    <name type="scientific">Glossina pallidipes</name>
    <name type="common">Tsetse fly</name>
    <dbReference type="NCBI Taxonomy" id="7398"/>
    <lineage>
        <taxon>Eukaryota</taxon>
        <taxon>Metazoa</taxon>
        <taxon>Ecdysozoa</taxon>
        <taxon>Arthropoda</taxon>
        <taxon>Hexapoda</taxon>
        <taxon>Insecta</taxon>
        <taxon>Pterygota</taxon>
        <taxon>Neoptera</taxon>
        <taxon>Endopterygota</taxon>
        <taxon>Diptera</taxon>
        <taxon>Brachycera</taxon>
        <taxon>Muscomorpha</taxon>
        <taxon>Hippoboscoidea</taxon>
        <taxon>Glossinidae</taxon>
        <taxon>Glossina</taxon>
    </lineage>
</organism>
<keyword evidence="4" id="KW-0645">Protease</keyword>
<evidence type="ECO:0000259" key="10">
    <source>
        <dbReference type="Pfam" id="PF01431"/>
    </source>
</evidence>
<dbReference type="Proteomes" id="UP000092445">
    <property type="component" value="Unassembled WGS sequence"/>
</dbReference>
<evidence type="ECO:0000256" key="7">
    <source>
        <dbReference type="ARBA" id="ARBA00022833"/>
    </source>
</evidence>
<keyword evidence="13" id="KW-1185">Reference proteome</keyword>
<evidence type="ECO:0000256" key="3">
    <source>
        <dbReference type="ARBA" id="ARBA00007357"/>
    </source>
</evidence>
<sequence length="699" mass="81819">MSLLSPFKFYIYIYMIVLCINTITISSLATSIKETTCPADFWSSQQQEYENHLDITQQPCDDFYEYACGNWRAPYQLRMLEAGDTLTAIKAANKHLLIQYFEAYDGKEQNDTTKSIVNFYKSCLDNRAWKAKATEEQRIQYYVGILQSLTLEWPILKRDFADRNETFDWVRVAGEVRRFGVQAFIRVLVQPNWQLAQQLIFYMMPPNFEWLKLRPSDSTYNEESVFLYQRYIKLLMMDLGVKVRKANQIALEVIEFEKQLLSLVTNDQSMILREPQTLESLSRELPLIDFRKYFSSLLQDFELPHDWSQRILIVSDYLFLKKLANFLNQTNGDITGKYVLIQFLIHFEFHLHDEDTYTRQKMDCLQLVNDFLPDELSYLYLQLQYGNSEKFLKQSETHLKQIFQNLKNQFEKMLNSSVVFERDNQTRLLSLQKLKDMHLIVPKIEIGQPASDEEAAKLFPMLSDNYDSNLINLWKLKIQRELSVYVERLSKTNLESFYLDVLKTFGYTYGPLDVNAYYRLKKNAIELPIGLLRAPLYDKCLKPAKLYGSFVYILAHELIHGFDYDGLNYDAAGSVANSWGVKAIIKYGVRSNCYLNERYKNDALTINENIADSEGLRLALETLLDHEMSSSFEVDDLKLFFLSFAQTWCGSSGVKTTNSIHAAHKERVNNVVGNFMEFSDIYKCRSGSRMHPEEKCRIW</sequence>
<protein>
    <recommendedName>
        <fullName evidence="14">Peptidase M13 C-terminal domain-containing protein</fullName>
    </recommendedName>
</protein>
<evidence type="ECO:0000259" key="11">
    <source>
        <dbReference type="Pfam" id="PF05649"/>
    </source>
</evidence>
<dbReference type="InterPro" id="IPR008753">
    <property type="entry name" value="Peptidase_M13_N"/>
</dbReference>
<evidence type="ECO:0000313" key="12">
    <source>
        <dbReference type="EnsemblMetazoa" id="GPAI012259-PA"/>
    </source>
</evidence>
<evidence type="ECO:0000256" key="2">
    <source>
        <dbReference type="ARBA" id="ARBA00004401"/>
    </source>
</evidence>
<dbReference type="VEuPathDB" id="VectorBase:GPAI012259"/>
<dbReference type="GO" id="GO:0004222">
    <property type="term" value="F:metalloendopeptidase activity"/>
    <property type="evidence" value="ECO:0007669"/>
    <property type="project" value="InterPro"/>
</dbReference>
<dbReference type="Gene3D" id="3.40.390.10">
    <property type="entry name" value="Collagenase (Catalytic Domain)"/>
    <property type="match status" value="1"/>
</dbReference>
<evidence type="ECO:0000313" key="13">
    <source>
        <dbReference type="Proteomes" id="UP000092445"/>
    </source>
</evidence>
<accession>A0A1A9ZEJ7</accession>
<dbReference type="GO" id="GO:0005886">
    <property type="term" value="C:plasma membrane"/>
    <property type="evidence" value="ECO:0007669"/>
    <property type="project" value="UniProtKB-SubCell"/>
</dbReference>
<keyword evidence="9" id="KW-0812">Transmembrane</keyword>
<dbReference type="InterPro" id="IPR042089">
    <property type="entry name" value="Peptidase_M13_dom_2"/>
</dbReference>
<dbReference type="PRINTS" id="PR00786">
    <property type="entry name" value="NEPRILYSIN"/>
</dbReference>